<protein>
    <recommendedName>
        <fullName evidence="3">DUF488 domain-containing protein</fullName>
    </recommendedName>
</protein>
<dbReference type="RefSeq" id="WP_197443659.1">
    <property type="nucleotide sequence ID" value="NZ_CP036275.1"/>
</dbReference>
<evidence type="ECO:0000313" key="1">
    <source>
        <dbReference type="EMBL" id="QDU39942.1"/>
    </source>
</evidence>
<dbReference type="AlphaFoldDB" id="A0A517ZBR9"/>
<dbReference type="Pfam" id="PF04343">
    <property type="entry name" value="DUF488"/>
    <property type="match status" value="1"/>
</dbReference>
<evidence type="ECO:0000313" key="2">
    <source>
        <dbReference type="Proteomes" id="UP000320496"/>
    </source>
</evidence>
<dbReference type="InterPro" id="IPR014519">
    <property type="entry name" value="UCP024492"/>
</dbReference>
<organism evidence="1 2">
    <name type="scientific">Maioricimonas rarisocia</name>
    <dbReference type="NCBI Taxonomy" id="2528026"/>
    <lineage>
        <taxon>Bacteria</taxon>
        <taxon>Pseudomonadati</taxon>
        <taxon>Planctomycetota</taxon>
        <taxon>Planctomycetia</taxon>
        <taxon>Planctomycetales</taxon>
        <taxon>Planctomycetaceae</taxon>
        <taxon>Maioricimonas</taxon>
    </lineage>
</organism>
<name>A0A517ZBR9_9PLAN</name>
<dbReference type="EMBL" id="CP036275">
    <property type="protein sequence ID" value="QDU39942.1"/>
    <property type="molecule type" value="Genomic_DNA"/>
</dbReference>
<keyword evidence="2" id="KW-1185">Reference proteome</keyword>
<gene>
    <name evidence="1" type="ORF">Mal4_42960</name>
</gene>
<dbReference type="PANTHER" id="PTHR39337:SF1">
    <property type="entry name" value="BLR5642 PROTEIN"/>
    <property type="match status" value="1"/>
</dbReference>
<evidence type="ECO:0008006" key="3">
    <source>
        <dbReference type="Google" id="ProtNLM"/>
    </source>
</evidence>
<dbReference type="PIRSF" id="PIRSF024492">
    <property type="entry name" value="UCP024492"/>
    <property type="match status" value="1"/>
</dbReference>
<dbReference type="Proteomes" id="UP000320496">
    <property type="component" value="Chromosome"/>
</dbReference>
<proteinExistence type="predicted"/>
<accession>A0A517ZBR9</accession>
<sequence>MMPRTIWTLGHSDRELEEFLSMLHEASIDAIADVRRFPGSKANPQYGQDALAASLRENGIEYRHFPRLGGRRSDRIEDSPNQGWRVEAFNAYADYMLTDDFQEGLQELEEFALQQPTAIMCAELVPWRCHRRLIADALIADGWDVWDIFSEGRIKEHVLTKFAVIRDDHPPIYPAAELEASPA</sequence>
<dbReference type="KEGG" id="mri:Mal4_42960"/>
<dbReference type="PANTHER" id="PTHR39337">
    <property type="entry name" value="BLR5642 PROTEIN"/>
    <property type="match status" value="1"/>
</dbReference>
<reference evidence="1 2" key="1">
    <citation type="submission" date="2019-02" db="EMBL/GenBank/DDBJ databases">
        <title>Deep-cultivation of Planctomycetes and their phenomic and genomic characterization uncovers novel biology.</title>
        <authorList>
            <person name="Wiegand S."/>
            <person name="Jogler M."/>
            <person name="Boedeker C."/>
            <person name="Pinto D."/>
            <person name="Vollmers J."/>
            <person name="Rivas-Marin E."/>
            <person name="Kohn T."/>
            <person name="Peeters S.H."/>
            <person name="Heuer A."/>
            <person name="Rast P."/>
            <person name="Oberbeckmann S."/>
            <person name="Bunk B."/>
            <person name="Jeske O."/>
            <person name="Meyerdierks A."/>
            <person name="Storesund J.E."/>
            <person name="Kallscheuer N."/>
            <person name="Luecker S."/>
            <person name="Lage O.M."/>
            <person name="Pohl T."/>
            <person name="Merkel B.J."/>
            <person name="Hornburger P."/>
            <person name="Mueller R.-W."/>
            <person name="Bruemmer F."/>
            <person name="Labrenz M."/>
            <person name="Spormann A.M."/>
            <person name="Op den Camp H."/>
            <person name="Overmann J."/>
            <person name="Amann R."/>
            <person name="Jetten M.S.M."/>
            <person name="Mascher T."/>
            <person name="Medema M.H."/>
            <person name="Devos D.P."/>
            <person name="Kaster A.-K."/>
            <person name="Ovreas L."/>
            <person name="Rohde M."/>
            <person name="Galperin M.Y."/>
            <person name="Jogler C."/>
        </authorList>
    </citation>
    <scope>NUCLEOTIDE SEQUENCE [LARGE SCALE GENOMIC DNA]</scope>
    <source>
        <strain evidence="1 2">Mal4</strain>
    </source>
</reference>
<dbReference type="InterPro" id="IPR007438">
    <property type="entry name" value="DUF488"/>
</dbReference>